<proteinExistence type="predicted"/>
<evidence type="ECO:0000313" key="3">
    <source>
        <dbReference type="EMBL" id="KAF5823073.1"/>
    </source>
</evidence>
<reference evidence="3" key="1">
    <citation type="journal article" date="2017" name="Nature">
        <title>The sunflower genome provides insights into oil metabolism, flowering and Asterid evolution.</title>
        <authorList>
            <person name="Badouin H."/>
            <person name="Gouzy J."/>
            <person name="Grassa C.J."/>
            <person name="Murat F."/>
            <person name="Staton S.E."/>
            <person name="Cottret L."/>
            <person name="Lelandais-Briere C."/>
            <person name="Owens G.L."/>
            <person name="Carrere S."/>
            <person name="Mayjonade B."/>
            <person name="Legrand L."/>
            <person name="Gill N."/>
            <person name="Kane N.C."/>
            <person name="Bowers J.E."/>
            <person name="Hubner S."/>
            <person name="Bellec A."/>
            <person name="Berard A."/>
            <person name="Berges H."/>
            <person name="Blanchet N."/>
            <person name="Boniface M.C."/>
            <person name="Brunel D."/>
            <person name="Catrice O."/>
            <person name="Chaidir N."/>
            <person name="Claudel C."/>
            <person name="Donnadieu C."/>
            <person name="Faraut T."/>
            <person name="Fievet G."/>
            <person name="Helmstetter N."/>
            <person name="King M."/>
            <person name="Knapp S.J."/>
            <person name="Lai Z."/>
            <person name="Le Paslier M.C."/>
            <person name="Lippi Y."/>
            <person name="Lorenzon L."/>
            <person name="Mandel J.R."/>
            <person name="Marage G."/>
            <person name="Marchand G."/>
            <person name="Marquand E."/>
            <person name="Bret-Mestries E."/>
            <person name="Morien E."/>
            <person name="Nambeesan S."/>
            <person name="Nguyen T."/>
            <person name="Pegot-Espagnet P."/>
            <person name="Pouilly N."/>
            <person name="Raftis F."/>
            <person name="Sallet E."/>
            <person name="Schiex T."/>
            <person name="Thomas J."/>
            <person name="Vandecasteele C."/>
            <person name="Vares D."/>
            <person name="Vear F."/>
            <person name="Vautrin S."/>
            <person name="Crespi M."/>
            <person name="Mangin B."/>
            <person name="Burke J.M."/>
            <person name="Salse J."/>
            <person name="Munos S."/>
            <person name="Vincourt P."/>
            <person name="Rieseberg L.H."/>
            <person name="Langlade N.B."/>
        </authorList>
    </citation>
    <scope>NUCLEOTIDE SEQUENCE</scope>
    <source>
        <tissue evidence="3">Leaves</tissue>
    </source>
</reference>
<gene>
    <name evidence="3" type="ORF">HanXRQr2_Chr01g0034281</name>
</gene>
<reference evidence="3" key="2">
    <citation type="submission" date="2020-06" db="EMBL/GenBank/DDBJ databases">
        <title>Helianthus annuus Genome sequencing and assembly Release 2.</title>
        <authorList>
            <person name="Gouzy J."/>
            <person name="Langlade N."/>
            <person name="Munos S."/>
        </authorList>
    </citation>
    <scope>NUCLEOTIDE SEQUENCE</scope>
    <source>
        <tissue evidence="3">Leaves</tissue>
    </source>
</reference>
<feature type="coiled-coil region" evidence="1">
    <location>
        <begin position="349"/>
        <end position="383"/>
    </location>
</feature>
<feature type="compositionally biased region" description="Basic and acidic residues" evidence="2">
    <location>
        <begin position="197"/>
        <end position="207"/>
    </location>
</feature>
<feature type="region of interest" description="Disordered" evidence="2">
    <location>
        <begin position="399"/>
        <end position="431"/>
    </location>
</feature>
<keyword evidence="4" id="KW-1185">Reference proteome</keyword>
<evidence type="ECO:0000256" key="1">
    <source>
        <dbReference type="SAM" id="Coils"/>
    </source>
</evidence>
<evidence type="ECO:0000256" key="2">
    <source>
        <dbReference type="SAM" id="MobiDB-lite"/>
    </source>
</evidence>
<keyword evidence="1" id="KW-0175">Coiled coil</keyword>
<sequence length="431" mass="48378">MSYEGSYPSTTKKLLHPYWSFLAHVYLVCISGNKSGIDTLTTRHTSAVLSLVEGWKFNYSKCVSNDMMANVKTLNKKYWFKFPRFLQMILEAKYPHLQQTVSIYDAKVMNHMVYSMLNQVRTDVQVLFQNKKPLVKFGAFPEIAEQVQALINADFGEIEADINTESLTADKPIEDQPLSVNPAHTETVESISAEPENVTKDPMADLHPRKRSKRDPRISHEPADATSTNPEPTIPVAAEQPIVHGSGTPMSDTMIDFLLNPRAAMYMPAPKTGEGSSNTPSNADVLKAAELVQQAAKEAAAATEPNQERTHEVSSSPDNEELFENNEVEVLMKRTTALEEDKIFKDVQIVSLLEEITHKNQQIQELETNLGSLTTVVMDLKQKLEGKFPKEFAKPPKEYAAAEKAQMDKEHEEAIDQYIQNPPCKANKKKK</sequence>
<dbReference type="Gramene" id="mRNA:HanXRQr2_Chr01g0034281">
    <property type="protein sequence ID" value="mRNA:HanXRQr2_Chr01g0034281"/>
    <property type="gene ID" value="HanXRQr2_Chr01g0034281"/>
</dbReference>
<feature type="compositionally biased region" description="Basic and acidic residues" evidence="2">
    <location>
        <begin position="399"/>
        <end position="414"/>
    </location>
</feature>
<organism evidence="3 4">
    <name type="scientific">Helianthus annuus</name>
    <name type="common">Common sunflower</name>
    <dbReference type="NCBI Taxonomy" id="4232"/>
    <lineage>
        <taxon>Eukaryota</taxon>
        <taxon>Viridiplantae</taxon>
        <taxon>Streptophyta</taxon>
        <taxon>Embryophyta</taxon>
        <taxon>Tracheophyta</taxon>
        <taxon>Spermatophyta</taxon>
        <taxon>Magnoliopsida</taxon>
        <taxon>eudicotyledons</taxon>
        <taxon>Gunneridae</taxon>
        <taxon>Pentapetalae</taxon>
        <taxon>asterids</taxon>
        <taxon>campanulids</taxon>
        <taxon>Asterales</taxon>
        <taxon>Asteraceae</taxon>
        <taxon>Asteroideae</taxon>
        <taxon>Heliantheae alliance</taxon>
        <taxon>Heliantheae</taxon>
        <taxon>Helianthus</taxon>
    </lineage>
</organism>
<protein>
    <submittedName>
        <fullName evidence="3">Uncharacterized protein</fullName>
    </submittedName>
</protein>
<name>A0A9K3P5E1_HELAN</name>
<evidence type="ECO:0000313" key="4">
    <source>
        <dbReference type="Proteomes" id="UP000215914"/>
    </source>
</evidence>
<comment type="caution">
    <text evidence="3">The sequence shown here is derived from an EMBL/GenBank/DDBJ whole genome shotgun (WGS) entry which is preliminary data.</text>
</comment>
<feature type="compositionally biased region" description="Polar residues" evidence="2">
    <location>
        <begin position="178"/>
        <end position="190"/>
    </location>
</feature>
<accession>A0A9K3P5E1</accession>
<feature type="region of interest" description="Disordered" evidence="2">
    <location>
        <begin position="169"/>
        <end position="235"/>
    </location>
</feature>
<dbReference type="EMBL" id="MNCJ02000316">
    <property type="protein sequence ID" value="KAF5823073.1"/>
    <property type="molecule type" value="Genomic_DNA"/>
</dbReference>
<dbReference type="AlphaFoldDB" id="A0A9K3P5E1"/>
<feature type="region of interest" description="Disordered" evidence="2">
    <location>
        <begin position="295"/>
        <end position="320"/>
    </location>
</feature>
<dbReference type="Proteomes" id="UP000215914">
    <property type="component" value="Unassembled WGS sequence"/>
</dbReference>